<evidence type="ECO:0000313" key="3">
    <source>
        <dbReference type="Proteomes" id="UP001195914"/>
    </source>
</evidence>
<proteinExistence type="predicted"/>
<sequence length="211" mass="24359">MKSDGSSSSKKRASRRFPFDPQDVSSKFHLLEDRIRSIIVKDRAFQKGEYESDRDSRRLLFKRLREARDSFVPPESKDEADIRALSINSQIVIKKTMLSALRSLLSTIETAKDSIADPGTCFTTNCLTSEEEQAAERQALEALRELRSSAFHADLIERSRADREARQQRLEDIIRMRNIRMEEEEIEENDTLLASDRKLLTSGIYRCSNKQ</sequence>
<reference evidence="2" key="1">
    <citation type="journal article" date="2014" name="Nucleic Acids Res.">
        <title>The evolutionary dynamics of variant antigen genes in Babesia reveal a history of genomic innovation underlying host-parasite interaction.</title>
        <authorList>
            <person name="Jackson A.P."/>
            <person name="Otto T.D."/>
            <person name="Darby A."/>
            <person name="Ramaprasad A."/>
            <person name="Xia D."/>
            <person name="Echaide I.E."/>
            <person name="Farber M."/>
            <person name="Gahlot S."/>
            <person name="Gamble J."/>
            <person name="Gupta D."/>
            <person name="Gupta Y."/>
            <person name="Jackson L."/>
            <person name="Malandrin L."/>
            <person name="Malas T.B."/>
            <person name="Moussa E."/>
            <person name="Nair M."/>
            <person name="Reid A.J."/>
            <person name="Sanders M."/>
            <person name="Sharma J."/>
            <person name="Tracey A."/>
            <person name="Quail M.A."/>
            <person name="Weir W."/>
            <person name="Wastling J.M."/>
            <person name="Hall N."/>
            <person name="Willadsen P."/>
            <person name="Lingelbach K."/>
            <person name="Shiels B."/>
            <person name="Tait A."/>
            <person name="Berriman M."/>
            <person name="Allred D.R."/>
            <person name="Pain A."/>
        </authorList>
    </citation>
    <scope>NUCLEOTIDE SEQUENCE</scope>
    <source>
        <strain evidence="2">1802A</strain>
    </source>
</reference>
<dbReference type="EMBL" id="JAHBMH010000073">
    <property type="protein sequence ID" value="KAK1932899.1"/>
    <property type="molecule type" value="Genomic_DNA"/>
</dbReference>
<reference evidence="2" key="2">
    <citation type="submission" date="2021-05" db="EMBL/GenBank/DDBJ databases">
        <authorList>
            <person name="Pain A."/>
        </authorList>
    </citation>
    <scope>NUCLEOTIDE SEQUENCE</scope>
    <source>
        <strain evidence="2">1802A</strain>
    </source>
</reference>
<feature type="region of interest" description="Disordered" evidence="1">
    <location>
        <begin position="1"/>
        <end position="22"/>
    </location>
</feature>
<evidence type="ECO:0000313" key="2">
    <source>
        <dbReference type="EMBL" id="KAK1932899.1"/>
    </source>
</evidence>
<dbReference type="AlphaFoldDB" id="A0AAD9G6Q8"/>
<evidence type="ECO:0000256" key="1">
    <source>
        <dbReference type="SAM" id="MobiDB-lite"/>
    </source>
</evidence>
<organism evidence="2 3">
    <name type="scientific">Babesia divergens</name>
    <dbReference type="NCBI Taxonomy" id="32595"/>
    <lineage>
        <taxon>Eukaryota</taxon>
        <taxon>Sar</taxon>
        <taxon>Alveolata</taxon>
        <taxon>Apicomplexa</taxon>
        <taxon>Aconoidasida</taxon>
        <taxon>Piroplasmida</taxon>
        <taxon>Babesiidae</taxon>
        <taxon>Babesia</taxon>
    </lineage>
</organism>
<keyword evidence="3" id="KW-1185">Reference proteome</keyword>
<protein>
    <submittedName>
        <fullName evidence="2">Uncharacterized protein</fullName>
    </submittedName>
</protein>
<dbReference type="Proteomes" id="UP001195914">
    <property type="component" value="Unassembled WGS sequence"/>
</dbReference>
<accession>A0AAD9G6Q8</accession>
<gene>
    <name evidence="2" type="ORF">X943_001306</name>
</gene>
<comment type="caution">
    <text evidence="2">The sequence shown here is derived from an EMBL/GenBank/DDBJ whole genome shotgun (WGS) entry which is preliminary data.</text>
</comment>
<name>A0AAD9G6Q8_BABDI</name>